<dbReference type="InterPro" id="IPR010737">
    <property type="entry name" value="4-carb_acid_sugar_kinase_N"/>
</dbReference>
<evidence type="ECO:0000256" key="2">
    <source>
        <dbReference type="ARBA" id="ARBA00022679"/>
    </source>
</evidence>
<dbReference type="InterPro" id="IPR050197">
    <property type="entry name" value="Aldolase_class_II_sugar_metab"/>
</dbReference>
<evidence type="ECO:0000256" key="6">
    <source>
        <dbReference type="ARBA" id="ARBA00022840"/>
    </source>
</evidence>
<dbReference type="PANTHER" id="PTHR22789:SF0">
    <property type="entry name" value="3-OXO-TETRONATE 4-PHOSPHATE DECARBOXYLASE-RELATED"/>
    <property type="match status" value="1"/>
</dbReference>
<keyword evidence="5" id="KW-0418">Kinase</keyword>
<dbReference type="Gene3D" id="3.40.980.20">
    <property type="entry name" value="Four-carbon acid sugar kinase, nucleotide binding domain"/>
    <property type="match status" value="1"/>
</dbReference>
<feature type="domain" description="Class II aldolase/adducin N-terminal" evidence="15">
    <location>
        <begin position="425"/>
        <end position="603"/>
    </location>
</feature>
<dbReference type="Pfam" id="PF17042">
    <property type="entry name" value="NBD_C"/>
    <property type="match status" value="1"/>
</dbReference>
<protein>
    <recommendedName>
        <fullName evidence="13">3-oxo-tetronate kinase</fullName>
        <ecNumber evidence="12">2.7.1.217</ecNumber>
    </recommendedName>
    <alternativeName>
        <fullName evidence="14">3-dehydrotetronate 4-kinase</fullName>
    </alternativeName>
</protein>
<dbReference type="SUPFAM" id="SSF53639">
    <property type="entry name" value="AraD/HMP-PK domain-like"/>
    <property type="match status" value="1"/>
</dbReference>
<dbReference type="SMART" id="SM01007">
    <property type="entry name" value="Aldolase_II"/>
    <property type="match status" value="1"/>
</dbReference>
<dbReference type="Pfam" id="PF07005">
    <property type="entry name" value="SBD_N"/>
    <property type="match status" value="1"/>
</dbReference>
<keyword evidence="7" id="KW-0456">Lyase</keyword>
<reference evidence="16 17" key="1">
    <citation type="submission" date="2020-08" db="EMBL/GenBank/DDBJ databases">
        <title>Genome public.</title>
        <authorList>
            <person name="Liu C."/>
            <person name="Sun Q."/>
        </authorList>
    </citation>
    <scope>NUCLEOTIDE SEQUENCE [LARGE SCALE GENOMIC DNA]</scope>
    <source>
        <strain evidence="16 17">BX10</strain>
    </source>
</reference>
<dbReference type="InterPro" id="IPR050007">
    <property type="entry name" value="OtnK"/>
</dbReference>
<dbReference type="Pfam" id="PF00596">
    <property type="entry name" value="Aldolase_II"/>
    <property type="match status" value="1"/>
</dbReference>
<dbReference type="Proteomes" id="UP000647491">
    <property type="component" value="Unassembled WGS sequence"/>
</dbReference>
<dbReference type="InterPro" id="IPR031475">
    <property type="entry name" value="NBD_C"/>
</dbReference>
<evidence type="ECO:0000259" key="15">
    <source>
        <dbReference type="SMART" id="SM01007"/>
    </source>
</evidence>
<evidence type="ECO:0000256" key="4">
    <source>
        <dbReference type="ARBA" id="ARBA00022741"/>
    </source>
</evidence>
<dbReference type="InterPro" id="IPR001303">
    <property type="entry name" value="Aldolase_II/adducin_N"/>
</dbReference>
<evidence type="ECO:0000256" key="8">
    <source>
        <dbReference type="ARBA" id="ARBA00023277"/>
    </source>
</evidence>
<keyword evidence="6" id="KW-0067">ATP-binding</keyword>
<keyword evidence="2" id="KW-0808">Transferase</keyword>
<evidence type="ECO:0000313" key="17">
    <source>
        <dbReference type="Proteomes" id="UP000647491"/>
    </source>
</evidence>
<name>A0ABR7NVK7_9FIRM</name>
<evidence type="ECO:0000256" key="12">
    <source>
        <dbReference type="ARBA" id="ARBA00039095"/>
    </source>
</evidence>
<evidence type="ECO:0000256" key="14">
    <source>
        <dbReference type="ARBA" id="ARBA00041377"/>
    </source>
</evidence>
<keyword evidence="8" id="KW-0119">Carbohydrate metabolism</keyword>
<comment type="caution">
    <text evidence="16">The sequence shown here is derived from an EMBL/GenBank/DDBJ whole genome shotgun (WGS) entry which is preliminary data.</text>
</comment>
<dbReference type="NCBIfam" id="NF043035">
    <property type="entry name" value="OxoTetrKin"/>
    <property type="match status" value="1"/>
</dbReference>
<comment type="catalytic activity">
    <reaction evidence="10">
        <text>3-dehydro-D-erythronate + ATP = 3-dehydro-4-O-phospho-D-erythronate + ADP + H(+)</text>
        <dbReference type="Rhea" id="RHEA:52556"/>
        <dbReference type="ChEBI" id="CHEBI:15378"/>
        <dbReference type="ChEBI" id="CHEBI:30616"/>
        <dbReference type="ChEBI" id="CHEBI:57958"/>
        <dbReference type="ChEBI" id="CHEBI:136593"/>
        <dbReference type="ChEBI" id="CHEBI:456216"/>
        <dbReference type="EC" id="2.7.1.217"/>
    </reaction>
</comment>
<dbReference type="InterPro" id="IPR036409">
    <property type="entry name" value="Aldolase_II/adducin_N_sf"/>
</dbReference>
<dbReference type="SUPFAM" id="SSF142764">
    <property type="entry name" value="YgbK-like"/>
    <property type="match status" value="1"/>
</dbReference>
<evidence type="ECO:0000256" key="9">
    <source>
        <dbReference type="ARBA" id="ARBA00035898"/>
    </source>
</evidence>
<accession>A0ABR7NVK7</accession>
<evidence type="ECO:0000256" key="3">
    <source>
        <dbReference type="ARBA" id="ARBA00022723"/>
    </source>
</evidence>
<dbReference type="Gene3D" id="3.40.50.10840">
    <property type="entry name" value="Putative sugar-binding, N-terminal domain"/>
    <property type="match status" value="1"/>
</dbReference>
<evidence type="ECO:0000256" key="10">
    <source>
        <dbReference type="ARBA" id="ARBA00036346"/>
    </source>
</evidence>
<evidence type="ECO:0000313" key="16">
    <source>
        <dbReference type="EMBL" id="MBC8599397.1"/>
    </source>
</evidence>
<comment type="catalytic activity">
    <reaction evidence="9">
        <text>3-dehydro-L-erythronate + ATP = 3-dehydro-4-O-phospho-L-erythronate + ADP + H(+)</text>
        <dbReference type="Rhea" id="RHEA:52552"/>
        <dbReference type="ChEBI" id="CHEBI:15378"/>
        <dbReference type="ChEBI" id="CHEBI:30616"/>
        <dbReference type="ChEBI" id="CHEBI:136592"/>
        <dbReference type="ChEBI" id="CHEBI:136670"/>
        <dbReference type="ChEBI" id="CHEBI:456216"/>
        <dbReference type="EC" id="2.7.1.217"/>
    </reaction>
</comment>
<dbReference type="EMBL" id="JACRTJ010000018">
    <property type="protein sequence ID" value="MBC8599397.1"/>
    <property type="molecule type" value="Genomic_DNA"/>
</dbReference>
<dbReference type="PANTHER" id="PTHR22789">
    <property type="entry name" value="FUCULOSE PHOSPHATE ALDOLASE"/>
    <property type="match status" value="1"/>
</dbReference>
<dbReference type="InterPro" id="IPR042213">
    <property type="entry name" value="NBD_C_sf"/>
</dbReference>
<evidence type="ECO:0000256" key="1">
    <source>
        <dbReference type="ARBA" id="ARBA00005715"/>
    </source>
</evidence>
<evidence type="ECO:0000256" key="11">
    <source>
        <dbReference type="ARBA" id="ARBA00037335"/>
    </source>
</evidence>
<organism evidence="16 17">
    <name type="scientific">Enterocloster hominis</name>
    <name type="common">ex Liu et al. 2021</name>
    <dbReference type="NCBI Taxonomy" id="2763663"/>
    <lineage>
        <taxon>Bacteria</taxon>
        <taxon>Bacillati</taxon>
        <taxon>Bacillota</taxon>
        <taxon>Clostridia</taxon>
        <taxon>Lachnospirales</taxon>
        <taxon>Lachnospiraceae</taxon>
        <taxon>Enterocloster</taxon>
    </lineage>
</organism>
<proteinExistence type="inferred from homology"/>
<gene>
    <name evidence="16" type="ORF">H8708_09195</name>
</gene>
<dbReference type="EC" id="2.7.1.217" evidence="12"/>
<keyword evidence="4" id="KW-0547">Nucleotide-binding</keyword>
<keyword evidence="3" id="KW-0479">Metal-binding</keyword>
<comment type="function">
    <text evidence="11">Catalyzes the ATP-dependent phosphorylation of 3-oxo-tetronate to 3-oxo-tetronate 4-phosphate.</text>
</comment>
<evidence type="ECO:0000256" key="5">
    <source>
        <dbReference type="ARBA" id="ARBA00022777"/>
    </source>
</evidence>
<comment type="similarity">
    <text evidence="1">Belongs to the four-carbon acid sugar kinase family.</text>
</comment>
<evidence type="ECO:0000256" key="13">
    <source>
        <dbReference type="ARBA" id="ARBA00039461"/>
    </source>
</evidence>
<dbReference type="Gene3D" id="3.40.225.10">
    <property type="entry name" value="Class II aldolase/adducin N-terminal domain"/>
    <property type="match status" value="1"/>
</dbReference>
<evidence type="ECO:0000256" key="7">
    <source>
        <dbReference type="ARBA" id="ARBA00023239"/>
    </source>
</evidence>
<keyword evidence="17" id="KW-1185">Reference proteome</keyword>
<sequence length="611" mass="66187">MAVFGCIADDFTGASDAASFLVKGGMSVRLYNGIPERPEDGDSAQAIVIALKSRTQETAQAVDDSLRAARFLLNQGARQLYFKYCSTFDSTPKGNIGPVADALMDLMDVPCTILCPALPVNGRTVEHGHLMVNGVPLHESHMKNHPLTPMWDSSISRLMEPQSQWPCIPMEDPSSFSLEKAAEKAGARRFYIIPDYKTTEDGRAIAAAFKSLPLLTGGSGLLEPLARLWSQELGGAAKIPESLVSGKALLLAGSCSQATLGQIAWYEAQKKPSYKLDPKALLEGRQTVDDAWQFIQEHENSSDAVLVYSSDTPEKVKEFQSLGAEKVASLLEDAAARLAVKAVKAGYTRIISAGGETSGAVTRALGFSSYLIGESVAPGVPIMVPAREPGVRLILKSGNFGQEDFFGRALSMTGGTDPVLDQKLSDAVWTARSLFDRGKTSGSSANMSFRHKDRIYISATGSCFGTMKKEDFAVLSMDGTVLSEKKPSKEWPLHLALYEKSSETGAVIHTHSTFSVLWSFVPAKNDQDCIPDHTPYLKMKLGTVGLVPYEKPGSEALFQAFRERVGASDGFLLKNHGPVVPGKSVMDAFFRLEELEESARIAWELFRAGLE</sequence>
<dbReference type="InterPro" id="IPR037051">
    <property type="entry name" value="4-carb_acid_sugar_kinase_N_sf"/>
</dbReference>